<evidence type="ECO:0000256" key="3">
    <source>
        <dbReference type="ARBA" id="ARBA00022741"/>
    </source>
</evidence>
<evidence type="ECO:0000313" key="6">
    <source>
        <dbReference type="EMBL" id="CDZ84584.1"/>
    </source>
</evidence>
<dbReference type="PANTHER" id="PTHR43117">
    <property type="entry name" value="OSMOPROTECTANT IMPORT ATP-BINDING PROTEIN OSMV"/>
    <property type="match status" value="1"/>
</dbReference>
<evidence type="ECO:0000256" key="2">
    <source>
        <dbReference type="ARBA" id="ARBA00022448"/>
    </source>
</evidence>
<reference evidence="6" key="1">
    <citation type="submission" date="2014-06" db="EMBL/GenBank/DDBJ databases">
        <authorList>
            <person name="Urmite Genomes Urmite Genomes"/>
        </authorList>
    </citation>
    <scope>NUCLEOTIDE SEQUENCE</scope>
</reference>
<dbReference type="FunFam" id="3.40.50.300:FF:000425">
    <property type="entry name" value="Probable ABC transporter, ATP-binding subunit"/>
    <property type="match status" value="1"/>
</dbReference>
<dbReference type="InterPro" id="IPR003439">
    <property type="entry name" value="ABC_transporter-like_ATP-bd"/>
</dbReference>
<dbReference type="SUPFAM" id="SSF52540">
    <property type="entry name" value="P-loop containing nucleoside triphosphate hydrolases"/>
    <property type="match status" value="1"/>
</dbReference>
<dbReference type="PANTHER" id="PTHR43117:SF4">
    <property type="entry name" value="OSMOPROTECTANT IMPORT ATP-BINDING PROTEIN OSMV"/>
    <property type="match status" value="1"/>
</dbReference>
<dbReference type="PROSITE" id="PS00211">
    <property type="entry name" value="ABC_TRANSPORTER_1"/>
    <property type="match status" value="1"/>
</dbReference>
<name>A0A078LKD6_CITKO</name>
<dbReference type="GO" id="GO:0015697">
    <property type="term" value="P:quaternary ammonium group transport"/>
    <property type="evidence" value="ECO:0007669"/>
    <property type="project" value="UniProtKB-ARBA"/>
</dbReference>
<keyword evidence="2" id="KW-0813">Transport</keyword>
<dbReference type="SMART" id="SM00382">
    <property type="entry name" value="AAA"/>
    <property type="match status" value="1"/>
</dbReference>
<dbReference type="InterPro" id="IPR046342">
    <property type="entry name" value="CBS_dom_sf"/>
</dbReference>
<sequence length="323" mass="35191">MITLENISKIYPGSPRKALDDLSMTFEEGTTTALIGPSGCGKTTTMRLINRLEQPTSGRVRVNGRDVATEDPVMLRRHIGYVIQNVGLFPHMTVADNIATVPRLLGWSASRIQARVETLLELVGLDARQYASRFPAALSGGQRQRVGVARALAADPPVMLMDEPFGAIDPLVRGRLQTEFKQILQRVKKTVIIVTHDLDEAIKMGDRIAIMREGRLCQYAPPAEVLSAPADEFVAAFVGSDAALKLLAITPVAQAMETSLSADHPQRLDVNATLKDALALMLSRRADSITVTKCGAPVGVLTRQRLFTHVRPDANHATSERNL</sequence>
<evidence type="ECO:0000256" key="4">
    <source>
        <dbReference type="ARBA" id="ARBA00022840"/>
    </source>
</evidence>
<dbReference type="SUPFAM" id="SSF54631">
    <property type="entry name" value="CBS-domain pair"/>
    <property type="match status" value="1"/>
</dbReference>
<dbReference type="PATRIC" id="fig|545.12.peg.2761"/>
<dbReference type="InterPro" id="IPR027417">
    <property type="entry name" value="P-loop_NTPase"/>
</dbReference>
<dbReference type="AlphaFoldDB" id="A0A078LKD6"/>
<dbReference type="GO" id="GO:0016887">
    <property type="term" value="F:ATP hydrolysis activity"/>
    <property type="evidence" value="ECO:0007669"/>
    <property type="project" value="InterPro"/>
</dbReference>
<organism evidence="6">
    <name type="scientific">Citrobacter koseri</name>
    <name type="common">Citrobacter diversus</name>
    <dbReference type="NCBI Taxonomy" id="545"/>
    <lineage>
        <taxon>Bacteria</taxon>
        <taxon>Pseudomonadati</taxon>
        <taxon>Pseudomonadota</taxon>
        <taxon>Gammaproteobacteria</taxon>
        <taxon>Enterobacterales</taxon>
        <taxon>Enterobacteriaceae</taxon>
        <taxon>Citrobacter</taxon>
    </lineage>
</organism>
<comment type="similarity">
    <text evidence="1">Belongs to the ABC transporter superfamily.</text>
</comment>
<accession>A0A078LKD6</accession>
<dbReference type="Pfam" id="PF00005">
    <property type="entry name" value="ABC_tran"/>
    <property type="match status" value="1"/>
</dbReference>
<feature type="domain" description="ABC transporter" evidence="5">
    <location>
        <begin position="2"/>
        <end position="238"/>
    </location>
</feature>
<dbReference type="Gene3D" id="3.40.50.300">
    <property type="entry name" value="P-loop containing nucleotide triphosphate hydrolases"/>
    <property type="match status" value="1"/>
</dbReference>
<keyword evidence="3" id="KW-0547">Nucleotide-binding</keyword>
<protein>
    <submittedName>
        <fullName evidence="6">ABC transporter ATP-binding protein</fullName>
    </submittedName>
</protein>
<evidence type="ECO:0000256" key="1">
    <source>
        <dbReference type="ARBA" id="ARBA00005417"/>
    </source>
</evidence>
<dbReference type="InterPro" id="IPR003593">
    <property type="entry name" value="AAA+_ATPase"/>
</dbReference>
<dbReference type="GO" id="GO:0005524">
    <property type="term" value="F:ATP binding"/>
    <property type="evidence" value="ECO:0007669"/>
    <property type="project" value="UniProtKB-KW"/>
</dbReference>
<dbReference type="EMBL" id="LK931336">
    <property type="protein sequence ID" value="CDZ84584.1"/>
    <property type="molecule type" value="Genomic_DNA"/>
</dbReference>
<proteinExistence type="inferred from homology"/>
<keyword evidence="4 6" id="KW-0067">ATP-binding</keyword>
<gene>
    <name evidence="6" type="ORF">BN1086_02739</name>
</gene>
<evidence type="ECO:0000259" key="5">
    <source>
        <dbReference type="PROSITE" id="PS50893"/>
    </source>
</evidence>
<dbReference type="PROSITE" id="PS50893">
    <property type="entry name" value="ABC_TRANSPORTER_2"/>
    <property type="match status" value="1"/>
</dbReference>
<dbReference type="RefSeq" id="WP_071260027.1">
    <property type="nucleotide sequence ID" value="NZ_AP025640.1"/>
</dbReference>
<dbReference type="InterPro" id="IPR017871">
    <property type="entry name" value="ABC_transporter-like_CS"/>
</dbReference>